<dbReference type="GO" id="GO:0001764">
    <property type="term" value="P:neuron migration"/>
    <property type="evidence" value="ECO:0007669"/>
    <property type="project" value="TreeGrafter"/>
</dbReference>
<protein>
    <recommendedName>
        <fullName evidence="15">Neuron navigator 1</fullName>
    </recommendedName>
    <alternativeName>
        <fullName evidence="16">Pore membrane and/or filament-interacting-like protein 3</fullName>
    </alternativeName>
</protein>
<feature type="region of interest" description="Disordered" evidence="18">
    <location>
        <begin position="678"/>
        <end position="715"/>
    </location>
</feature>
<evidence type="ECO:0000256" key="10">
    <source>
        <dbReference type="ARBA" id="ARBA00022990"/>
    </source>
</evidence>
<dbReference type="GO" id="GO:0043194">
    <property type="term" value="C:axon initial segment"/>
    <property type="evidence" value="ECO:0007669"/>
    <property type="project" value="TreeGrafter"/>
</dbReference>
<evidence type="ECO:0000256" key="14">
    <source>
        <dbReference type="ARBA" id="ARBA00064590"/>
    </source>
</evidence>
<evidence type="ECO:0000256" key="1">
    <source>
        <dbReference type="ARBA" id="ARBA00004245"/>
    </source>
</evidence>
<keyword evidence="11 17" id="KW-0175">Coiled coil</keyword>
<keyword evidence="4" id="KW-0488">Methylation</keyword>
<dbReference type="Ensembl" id="ENSCCET00000035723.1">
    <property type="protein sequence ID" value="ENSCCEP00000023687.1"/>
    <property type="gene ID" value="ENSCCEG00000021146.1"/>
</dbReference>
<evidence type="ECO:0000256" key="9">
    <source>
        <dbReference type="ARBA" id="ARBA00022902"/>
    </source>
</evidence>
<dbReference type="InterPro" id="IPR003593">
    <property type="entry name" value="AAA+_ATPase"/>
</dbReference>
<comment type="subcellular location">
    <subcellularLocation>
        <location evidence="1">Cytoplasm</location>
        <location evidence="1">Cytoskeleton</location>
    </subcellularLocation>
</comment>
<keyword evidence="6" id="KW-0597">Phosphoprotein</keyword>
<dbReference type="Pfam" id="PF25408">
    <property type="entry name" value="AAA_lid_NAV1"/>
    <property type="match status" value="1"/>
</dbReference>
<comment type="subunit">
    <text evidence="14">Interacts with tubulin.</text>
</comment>
<feature type="compositionally biased region" description="Low complexity" evidence="18">
    <location>
        <begin position="1080"/>
        <end position="1105"/>
    </location>
</feature>
<feature type="region of interest" description="Disordered" evidence="18">
    <location>
        <begin position="983"/>
        <end position="1015"/>
    </location>
</feature>
<feature type="coiled-coil region" evidence="17">
    <location>
        <begin position="1052"/>
        <end position="1079"/>
    </location>
</feature>
<evidence type="ECO:0000256" key="16">
    <source>
        <dbReference type="ARBA" id="ARBA00080430"/>
    </source>
</evidence>
<keyword evidence="3" id="KW-0217">Developmental protein</keyword>
<dbReference type="PANTHER" id="PTHR12784">
    <property type="entry name" value="STEERIN"/>
    <property type="match status" value="1"/>
</dbReference>
<dbReference type="InterPro" id="IPR039041">
    <property type="entry name" value="Nav/unc-53"/>
</dbReference>
<feature type="region of interest" description="Disordered" evidence="18">
    <location>
        <begin position="89"/>
        <end position="127"/>
    </location>
</feature>
<gene>
    <name evidence="20" type="primary">NAV1</name>
</gene>
<evidence type="ECO:0000256" key="7">
    <source>
        <dbReference type="ARBA" id="ARBA00022701"/>
    </source>
</evidence>
<feature type="region of interest" description="Disordered" evidence="18">
    <location>
        <begin position="226"/>
        <end position="258"/>
    </location>
</feature>
<evidence type="ECO:0000256" key="8">
    <source>
        <dbReference type="ARBA" id="ARBA00022782"/>
    </source>
</evidence>
<feature type="compositionally biased region" description="Low complexity" evidence="18">
    <location>
        <begin position="681"/>
        <end position="697"/>
    </location>
</feature>
<accession>A0A8C0VGF7</accession>
<feature type="region of interest" description="Disordered" evidence="18">
    <location>
        <begin position="339"/>
        <end position="404"/>
    </location>
</feature>
<feature type="compositionally biased region" description="Polar residues" evidence="18">
    <location>
        <begin position="361"/>
        <end position="373"/>
    </location>
</feature>
<evidence type="ECO:0000256" key="5">
    <source>
        <dbReference type="ARBA" id="ARBA00022490"/>
    </source>
</evidence>
<feature type="compositionally biased region" description="Low complexity" evidence="18">
    <location>
        <begin position="226"/>
        <end position="236"/>
    </location>
</feature>
<feature type="compositionally biased region" description="Low complexity" evidence="18">
    <location>
        <begin position="244"/>
        <end position="258"/>
    </location>
</feature>
<dbReference type="InterPro" id="IPR057126">
    <property type="entry name" value="NAV1-like_ubiquitin-like"/>
</dbReference>
<evidence type="ECO:0000256" key="6">
    <source>
        <dbReference type="ARBA" id="ARBA00022553"/>
    </source>
</evidence>
<reference evidence="20" key="2">
    <citation type="submission" date="2025-09" db="UniProtKB">
        <authorList>
            <consortium name="Ensembl"/>
        </authorList>
    </citation>
    <scope>IDENTIFICATION</scope>
</reference>
<dbReference type="GO" id="GO:0001578">
    <property type="term" value="P:microtubule bundle formation"/>
    <property type="evidence" value="ECO:0007669"/>
    <property type="project" value="TreeGrafter"/>
</dbReference>
<feature type="domain" description="AAA+ ATPase" evidence="19">
    <location>
        <begin position="1254"/>
        <end position="1393"/>
    </location>
</feature>
<sequence length="1581" mass="169825">CLGFPLKLEGGDCPLPAEMEGVPATTVPGASGLALLPPNGQIWYLSTCRPSSGGGEAGHRSSLPPVPCPNSLTACSHSSLEMTCYDSDEANPRSVSSLSNRSSPLSWRYGQSSPRLQAGDAPSVGGTCRSEGTPSWYMHGERAHYSHTMPMRSPSKLSHISRLELVEALDTDDVELKSGYMSDSDLMGKTLTEDDDITTGYVPGLGLSRSRGMMLSLPHSWDESSSISSGLSDASDNLSSEDFNASSSLNSLPSTPTASRRNSAIAVCALSSTYPSSPATTSAGGLCLPHGFMSTHQAGGSLSAPRVWHVPSPSHPCISGTHVLSGFVHFQMSPKPPETLTCPFLPPGKPETKVTDKSKLSVKNTGLQRSSSDAGRDRTTDAKKPPSGLARPSSSSSFGYKKPAPATGTATVMQAGGSATLGKIQKSSGIPVKPVSGRKTSLDVSNAPEPGFLAPGARSNIQYRSLPRPAKSSSMSVTGGRSTARPVSSSIDPSLLSTKQGGISVSRLKEPSKVGTGRGTPAPVNQTDREKEKAKAKAVALDSECSTLKSASSPESTPKAQANLPPAAKVAELPPTPLRYAPSTSQGAAGACLDLPSSSELHTPHTAKLQDLHPASGHLAPCFSPSPAPILNINSASFSQGLELMGGFSVPKEGRMYPKLSGLHRSMESLQMPMSLPSAFSGGSTTTPAPAAAPPASTEEEEEEEETGELGWSGSPRLTHLDRYLHGFRLFPVPSVTLTLPPPRFLLAVSPTATAAPRITRSNSIPTHDSTFELYSTSQMGSTLSLADKPKGMIRSGSFRDPVDDVHGSVLSLASSASSTYSSQIRKLRRELESSQEKVATLTSQLSANANLVAAFEQSLVSMTSRLRHLAETAEEKDTELLDLRETIDFLKKKNSEAQAVIQGALNGTDVTPKELRIKRQNSSDSISSLNSITSHSSIGSSKDADAKKKKKKSWLRSSFNKAFSIKKGPKSASSYSDIEEIATPDSSAPSSPKLQHGSTETASPSIKSSTSSSVGIDTAEYEVSELRSELWEKEMKLTDIRLEALNSAHQLEQLRETMHNMQLEVDLLKAENDRLKVAPGPSAVPGSVPSHITSTSASSSPRRSLGLTLGHAFSPSLGDAGRGDRAAGRGGRAGTGRSDLKQQEFFLGWTKVSGKVDWKMLDEAVCQVFKDYITKMDPASTLGLSTESVYGYSISHIKRVLDTEPPELPLCRRGLSSIVVTLKGLKEKCVDSLVFETLIPKPMMQHYISLLLKHRRLILSGPSGTGKTYLTNRLAEYLVERSGRDVTEGIVSTFNMHQQSCKDLQLYLSNLANQIDRETGTADVPLVILLDDLSEAGSISELVNGALTCKYHKCPYIIGTTNQPVKMTPNHGLHLSFRMLTFSNNVEPANGFLVRYLRRKLLESDTDVNANKEELLRVLDWVPKLWYHLHTFLEKHSTSDFLIGPCFFLSCPIGIEDFRTWFIDLWNNSIIPYLQEGAKDGLKVHGQKAAWEDPVEWVRDTLPWPSAQQDQSKLYHLPPPTIGPHSAVSPPEERTVKDTTPSSLDSDPLMAMLLKLQEAANYIESPDRETMVDPDLQSTL</sequence>
<evidence type="ECO:0000256" key="17">
    <source>
        <dbReference type="SAM" id="Coils"/>
    </source>
</evidence>
<feature type="coiled-coil region" evidence="17">
    <location>
        <begin position="818"/>
        <end position="845"/>
    </location>
</feature>
<dbReference type="FunFam" id="3.40.50.300:FF:000409">
    <property type="entry name" value="Neuron navigator 1"/>
    <property type="match status" value="1"/>
</dbReference>
<keyword evidence="5" id="KW-0963">Cytoplasm</keyword>
<evidence type="ECO:0000256" key="2">
    <source>
        <dbReference type="ARBA" id="ARBA00006255"/>
    </source>
</evidence>
<reference evidence="20" key="1">
    <citation type="submission" date="2025-08" db="UniProtKB">
        <authorList>
            <consortium name="Ensembl"/>
        </authorList>
    </citation>
    <scope>IDENTIFICATION</scope>
</reference>
<feature type="coiled-coil region" evidence="17">
    <location>
        <begin position="874"/>
        <end position="901"/>
    </location>
</feature>
<feature type="compositionally biased region" description="Low complexity" evidence="18">
    <location>
        <begin position="923"/>
        <end position="942"/>
    </location>
</feature>
<evidence type="ECO:0000259" key="19">
    <source>
        <dbReference type="SMART" id="SM00382"/>
    </source>
</evidence>
<feature type="compositionally biased region" description="Polar residues" evidence="18">
    <location>
        <begin position="471"/>
        <end position="503"/>
    </location>
</feature>
<evidence type="ECO:0000256" key="18">
    <source>
        <dbReference type="SAM" id="MobiDB-lite"/>
    </source>
</evidence>
<dbReference type="PANTHER" id="PTHR12784:SF3">
    <property type="entry name" value="NEURON NAVIGATOR 1"/>
    <property type="match status" value="1"/>
</dbReference>
<feature type="region of interest" description="Disordered" evidence="18">
    <location>
        <begin position="422"/>
        <end position="534"/>
    </location>
</feature>
<dbReference type="GO" id="GO:0005874">
    <property type="term" value="C:microtubule"/>
    <property type="evidence" value="ECO:0007669"/>
    <property type="project" value="UniProtKB-KW"/>
</dbReference>
<feature type="compositionally biased region" description="Basic and acidic residues" evidence="18">
    <location>
        <begin position="374"/>
        <end position="384"/>
    </location>
</feature>
<keyword evidence="21" id="KW-1185">Reference proteome</keyword>
<keyword evidence="12" id="KW-0206">Cytoskeleton</keyword>
<dbReference type="SMART" id="SM00382">
    <property type="entry name" value="AAA"/>
    <property type="match status" value="1"/>
</dbReference>
<evidence type="ECO:0000256" key="12">
    <source>
        <dbReference type="ARBA" id="ARBA00023212"/>
    </source>
</evidence>
<dbReference type="Proteomes" id="UP000694410">
    <property type="component" value="Unplaced"/>
</dbReference>
<evidence type="ECO:0000256" key="3">
    <source>
        <dbReference type="ARBA" id="ARBA00022473"/>
    </source>
</evidence>
<dbReference type="SUPFAM" id="SSF52540">
    <property type="entry name" value="P-loop containing nucleoside triphosphate hydrolases"/>
    <property type="match status" value="1"/>
</dbReference>
<feature type="region of interest" description="Disordered" evidence="18">
    <location>
        <begin position="913"/>
        <end position="946"/>
    </location>
</feature>
<keyword evidence="7" id="KW-0493">Microtubule</keyword>
<dbReference type="InterPro" id="IPR027417">
    <property type="entry name" value="P-loop_NTPase"/>
</dbReference>
<comment type="function">
    <text evidence="13">May be involved in neuronal migration.</text>
</comment>
<feature type="compositionally biased region" description="Basic and acidic residues" evidence="18">
    <location>
        <begin position="350"/>
        <end position="359"/>
    </location>
</feature>
<dbReference type="InterPro" id="IPR057568">
    <property type="entry name" value="CortBP2_NAV1-like_AAA_lid"/>
</dbReference>
<evidence type="ECO:0000313" key="20">
    <source>
        <dbReference type="Ensembl" id="ENSCCEP00000023687.1"/>
    </source>
</evidence>
<evidence type="ECO:0000256" key="15">
    <source>
        <dbReference type="ARBA" id="ARBA00067341"/>
    </source>
</evidence>
<dbReference type="Pfam" id="PF23092">
    <property type="entry name" value="Ubiquitin_6"/>
    <property type="match status" value="1"/>
</dbReference>
<comment type="similarity">
    <text evidence="2">Belongs to the Nav/unc-53 family.</text>
</comment>
<feature type="compositionally biased region" description="Low complexity" evidence="18">
    <location>
        <begin position="1004"/>
        <end position="1014"/>
    </location>
</feature>
<feature type="region of interest" description="Disordered" evidence="18">
    <location>
        <begin position="1080"/>
        <end position="1138"/>
    </location>
</feature>
<name>A0A8C0VGF7_CYACU</name>
<keyword evidence="8" id="KW-0221">Differentiation</keyword>
<evidence type="ECO:0000256" key="11">
    <source>
        <dbReference type="ARBA" id="ARBA00023054"/>
    </source>
</evidence>
<feature type="compositionally biased region" description="Polar residues" evidence="18">
    <location>
        <begin position="985"/>
        <end position="1003"/>
    </location>
</feature>
<feature type="compositionally biased region" description="Acidic residues" evidence="18">
    <location>
        <begin position="698"/>
        <end position="708"/>
    </location>
</feature>
<keyword evidence="9" id="KW-0524">Neurogenesis</keyword>
<keyword evidence="10" id="KW-0007">Acetylation</keyword>
<organism evidence="20 21">
    <name type="scientific">Cyanistes caeruleus</name>
    <name type="common">Eurasian blue tit</name>
    <name type="synonym">Parus caeruleus</name>
    <dbReference type="NCBI Taxonomy" id="156563"/>
    <lineage>
        <taxon>Eukaryota</taxon>
        <taxon>Metazoa</taxon>
        <taxon>Chordata</taxon>
        <taxon>Craniata</taxon>
        <taxon>Vertebrata</taxon>
        <taxon>Euteleostomi</taxon>
        <taxon>Archelosauria</taxon>
        <taxon>Archosauria</taxon>
        <taxon>Dinosauria</taxon>
        <taxon>Saurischia</taxon>
        <taxon>Theropoda</taxon>
        <taxon>Coelurosauria</taxon>
        <taxon>Aves</taxon>
        <taxon>Neognathae</taxon>
        <taxon>Neoaves</taxon>
        <taxon>Telluraves</taxon>
        <taxon>Australaves</taxon>
        <taxon>Passeriformes</taxon>
        <taxon>Paridae</taxon>
        <taxon>Cyanistes</taxon>
    </lineage>
</organism>
<proteinExistence type="inferred from homology"/>
<evidence type="ECO:0000256" key="4">
    <source>
        <dbReference type="ARBA" id="ARBA00022481"/>
    </source>
</evidence>
<feature type="compositionally biased region" description="Low complexity" evidence="18">
    <location>
        <begin position="92"/>
        <end position="106"/>
    </location>
</feature>
<evidence type="ECO:0000256" key="13">
    <source>
        <dbReference type="ARBA" id="ARBA00059345"/>
    </source>
</evidence>
<dbReference type="Gene3D" id="3.40.50.300">
    <property type="entry name" value="P-loop containing nucleotide triphosphate hydrolases"/>
    <property type="match status" value="1"/>
</dbReference>
<feature type="region of interest" description="Disordered" evidence="18">
    <location>
        <begin position="1517"/>
        <end position="1546"/>
    </location>
</feature>
<evidence type="ECO:0000313" key="21">
    <source>
        <dbReference type="Proteomes" id="UP000694410"/>
    </source>
</evidence>